<organism evidence="2 3">
    <name type="scientific">Thalassiosira oceanica</name>
    <name type="common">Marine diatom</name>
    <dbReference type="NCBI Taxonomy" id="159749"/>
    <lineage>
        <taxon>Eukaryota</taxon>
        <taxon>Sar</taxon>
        <taxon>Stramenopiles</taxon>
        <taxon>Ochrophyta</taxon>
        <taxon>Bacillariophyta</taxon>
        <taxon>Coscinodiscophyceae</taxon>
        <taxon>Thalassiosirophycidae</taxon>
        <taxon>Thalassiosirales</taxon>
        <taxon>Thalassiosiraceae</taxon>
        <taxon>Thalassiosira</taxon>
    </lineage>
</organism>
<dbReference type="AlphaFoldDB" id="K0T1N1"/>
<evidence type="ECO:0000256" key="1">
    <source>
        <dbReference type="SAM" id="MobiDB-lite"/>
    </source>
</evidence>
<protein>
    <submittedName>
        <fullName evidence="2">Uncharacterized protein</fullName>
    </submittedName>
</protein>
<gene>
    <name evidence="2" type="ORF">THAOC_14899</name>
</gene>
<evidence type="ECO:0000313" key="3">
    <source>
        <dbReference type="Proteomes" id="UP000266841"/>
    </source>
</evidence>
<dbReference type="EMBL" id="AGNL01017328">
    <property type="protein sequence ID" value="EJK64372.1"/>
    <property type="molecule type" value="Genomic_DNA"/>
</dbReference>
<name>K0T1N1_THAOC</name>
<keyword evidence="3" id="KW-1185">Reference proteome</keyword>
<evidence type="ECO:0000313" key="2">
    <source>
        <dbReference type="EMBL" id="EJK64372.1"/>
    </source>
</evidence>
<reference evidence="2 3" key="1">
    <citation type="journal article" date="2012" name="Genome Biol.">
        <title>Genome and low-iron response of an oceanic diatom adapted to chronic iron limitation.</title>
        <authorList>
            <person name="Lommer M."/>
            <person name="Specht M."/>
            <person name="Roy A.S."/>
            <person name="Kraemer L."/>
            <person name="Andreson R."/>
            <person name="Gutowska M.A."/>
            <person name="Wolf J."/>
            <person name="Bergner S.V."/>
            <person name="Schilhabel M.B."/>
            <person name="Klostermeier U.C."/>
            <person name="Beiko R.G."/>
            <person name="Rosenstiel P."/>
            <person name="Hippler M."/>
            <person name="Laroche J."/>
        </authorList>
    </citation>
    <scope>NUCLEOTIDE SEQUENCE [LARGE SCALE GENOMIC DNA]</scope>
    <source>
        <strain evidence="2 3">CCMP1005</strain>
    </source>
</reference>
<accession>K0T1N1</accession>
<proteinExistence type="predicted"/>
<comment type="caution">
    <text evidence="2">The sequence shown here is derived from an EMBL/GenBank/DDBJ whole genome shotgun (WGS) entry which is preliminary data.</text>
</comment>
<sequence length="213" mass="23450">MRDTSREARWRRTGRPDEVGPSEVAAVKISQRGATTGQLARGILNRLTGGGQHQPTQARLARGLTAPGPLGTFKRTFQSFINGSDAKFNTLKCIEVSAVMRRLSKDSRLALTHAASSHMYIREGHAPCACPAAAASRRPPRRDLLGGGEKLALSLVVIVAESIQMKWTFSYTFRQAVGVQRRLDVAHVLSVARQRRRKKTAGEAALIIWDRIR</sequence>
<dbReference type="Proteomes" id="UP000266841">
    <property type="component" value="Unassembled WGS sequence"/>
</dbReference>
<feature type="compositionally biased region" description="Basic and acidic residues" evidence="1">
    <location>
        <begin position="1"/>
        <end position="18"/>
    </location>
</feature>
<feature type="region of interest" description="Disordered" evidence="1">
    <location>
        <begin position="1"/>
        <end position="20"/>
    </location>
</feature>